<dbReference type="Proteomes" id="UP000012220">
    <property type="component" value="Unassembled WGS sequence"/>
</dbReference>
<protein>
    <submittedName>
        <fullName evidence="1">Uncharacterized protein</fullName>
    </submittedName>
</protein>
<comment type="caution">
    <text evidence="1">The sequence shown here is derived from an EMBL/GenBank/DDBJ whole genome shotgun (WGS) entry which is preliminary data.</text>
</comment>
<proteinExistence type="predicted"/>
<reference evidence="1 2" key="1">
    <citation type="submission" date="2013-02" db="EMBL/GenBank/DDBJ databases">
        <authorList>
            <person name="Harkins D.M."/>
            <person name="Durkin A.S."/>
            <person name="Brinkac L.M."/>
            <person name="Haft D.H."/>
            <person name="Selengut J.D."/>
            <person name="Sanka R."/>
            <person name="DePew J."/>
            <person name="Purushe J."/>
            <person name="Picardeau M."/>
            <person name="Werts C."/>
            <person name="Goarant C."/>
            <person name="Vinetz J.M."/>
            <person name="Sutton G.G."/>
            <person name="Nierman W.C."/>
            <person name="Fouts D.E."/>
        </authorList>
    </citation>
    <scope>NUCLEOTIDE SEQUENCE [LARGE SCALE GENOMIC DNA]</scope>
    <source>
        <strain evidence="1 2">200703203</strain>
    </source>
</reference>
<accession>N1UHQ5</accession>
<dbReference type="AlphaFoldDB" id="N1UHQ5"/>
<sequence>MLKHHLKKFTEFKGKSKKDSGPSDLLVPIHLENYLHKQIKKHKNLKNYF</sequence>
<dbReference type="EMBL" id="AHNY02000120">
    <property type="protein sequence ID" value="EMY25808.1"/>
    <property type="molecule type" value="Genomic_DNA"/>
</dbReference>
<dbReference type="InterPro" id="IPR011458">
    <property type="entry name" value="DUF1564"/>
</dbReference>
<evidence type="ECO:0000313" key="1">
    <source>
        <dbReference type="EMBL" id="EMY25808.1"/>
    </source>
</evidence>
<organism evidence="1 2">
    <name type="scientific">Leptospira interrogans serovar Australis str. 200703203</name>
    <dbReference type="NCBI Taxonomy" id="1085541"/>
    <lineage>
        <taxon>Bacteria</taxon>
        <taxon>Pseudomonadati</taxon>
        <taxon>Spirochaetota</taxon>
        <taxon>Spirochaetia</taxon>
        <taxon>Leptospirales</taxon>
        <taxon>Leptospiraceae</taxon>
        <taxon>Leptospira</taxon>
    </lineage>
</organism>
<feature type="non-terminal residue" evidence="1">
    <location>
        <position position="49"/>
    </location>
</feature>
<evidence type="ECO:0000313" key="2">
    <source>
        <dbReference type="Proteomes" id="UP000012220"/>
    </source>
</evidence>
<name>N1UHQ5_LEPIR</name>
<gene>
    <name evidence="1" type="ORF">LEP1GSC115_2820</name>
</gene>
<dbReference type="Pfam" id="PF07600">
    <property type="entry name" value="DUF1564"/>
    <property type="match status" value="1"/>
</dbReference>